<dbReference type="GO" id="GO:0043856">
    <property type="term" value="F:anti-sigma factor antagonist activity"/>
    <property type="evidence" value="ECO:0007669"/>
    <property type="project" value="InterPro"/>
</dbReference>
<dbReference type="Proteomes" id="UP000035016">
    <property type="component" value="Chromosome Chromosome"/>
</dbReference>
<dbReference type="InterPro" id="IPR002645">
    <property type="entry name" value="STAS_dom"/>
</dbReference>
<dbReference type="PROSITE" id="PS50801">
    <property type="entry name" value="STAS"/>
    <property type="match status" value="1"/>
</dbReference>
<dbReference type="Pfam" id="PF01740">
    <property type="entry name" value="STAS"/>
    <property type="match status" value="1"/>
</dbReference>
<dbReference type="AlphaFoldDB" id="A0A0F7VKQ5"/>
<gene>
    <name evidence="4" type="primary">sle_00520</name>
</gene>
<accession>A0A0F7VKQ5</accession>
<organism evidence="4 5">
    <name type="scientific">Streptomyces leeuwenhoekii</name>
    <dbReference type="NCBI Taxonomy" id="1437453"/>
    <lineage>
        <taxon>Bacteria</taxon>
        <taxon>Bacillati</taxon>
        <taxon>Actinomycetota</taxon>
        <taxon>Actinomycetes</taxon>
        <taxon>Kitasatosporales</taxon>
        <taxon>Streptomycetaceae</taxon>
        <taxon>Streptomyces</taxon>
    </lineage>
</organism>
<dbReference type="PANTHER" id="PTHR33495:SF2">
    <property type="entry name" value="ANTI-SIGMA FACTOR ANTAGONIST TM_1081-RELATED"/>
    <property type="match status" value="1"/>
</dbReference>
<protein>
    <recommendedName>
        <fullName evidence="2">Anti-sigma factor antagonist</fullName>
    </recommendedName>
</protein>
<dbReference type="PANTHER" id="PTHR33495">
    <property type="entry name" value="ANTI-SIGMA FACTOR ANTAGONIST TM_1081-RELATED-RELATED"/>
    <property type="match status" value="1"/>
</dbReference>
<evidence type="ECO:0000256" key="1">
    <source>
        <dbReference type="ARBA" id="ARBA00009013"/>
    </source>
</evidence>
<comment type="similarity">
    <text evidence="1 2">Belongs to the anti-sigma-factor antagonist family.</text>
</comment>
<dbReference type="CDD" id="cd07043">
    <property type="entry name" value="STAS_anti-anti-sigma_factors"/>
    <property type="match status" value="1"/>
</dbReference>
<dbReference type="RefSeq" id="WP_029381930.1">
    <property type="nucleotide sequence ID" value="NZ_AZSD01000071.1"/>
</dbReference>
<dbReference type="EMBL" id="LN831790">
    <property type="protein sequence ID" value="CQR59514.1"/>
    <property type="molecule type" value="Genomic_DNA"/>
</dbReference>
<evidence type="ECO:0000313" key="5">
    <source>
        <dbReference type="Proteomes" id="UP000035016"/>
    </source>
</evidence>
<dbReference type="NCBIfam" id="TIGR00377">
    <property type="entry name" value="ant_ant_sig"/>
    <property type="match status" value="1"/>
</dbReference>
<dbReference type="InterPro" id="IPR003658">
    <property type="entry name" value="Anti-sigma_ant"/>
</dbReference>
<proteinExistence type="inferred from homology"/>
<sequence length="120" mass="12512">MTAVSDDLNFTVSHTQGPLTVVTVAGEADLYTAPGLRTAALELIEQGRHHLIMDLSQVTFCDSAGLSALIGLWHAAQDVGGSFVLAAVPDRLQRMLKLTGLDAILATHPTTGEALAAHPG</sequence>
<dbReference type="Gene3D" id="3.30.750.24">
    <property type="entry name" value="STAS domain"/>
    <property type="match status" value="1"/>
</dbReference>
<evidence type="ECO:0000256" key="2">
    <source>
        <dbReference type="RuleBase" id="RU003749"/>
    </source>
</evidence>
<name>A0A0F7VKQ5_STRLW</name>
<dbReference type="SUPFAM" id="SSF52091">
    <property type="entry name" value="SpoIIaa-like"/>
    <property type="match status" value="1"/>
</dbReference>
<dbReference type="KEGG" id="sle:sle_00520"/>
<evidence type="ECO:0000313" key="4">
    <source>
        <dbReference type="EMBL" id="CQR59514.1"/>
    </source>
</evidence>
<dbReference type="InterPro" id="IPR036513">
    <property type="entry name" value="STAS_dom_sf"/>
</dbReference>
<reference evidence="4 5" key="1">
    <citation type="submission" date="2015-02" db="EMBL/GenBank/DDBJ databases">
        <authorList>
            <person name="Gomez-Escribano P.J."/>
        </authorList>
    </citation>
    <scope>NUCLEOTIDE SEQUENCE [LARGE SCALE GENOMIC DNA]</scope>
    <source>
        <strain evidence="5">C34 (DSM 42122 / NRRL B-24963)</strain>
    </source>
</reference>
<evidence type="ECO:0000259" key="3">
    <source>
        <dbReference type="PROSITE" id="PS50801"/>
    </source>
</evidence>
<feature type="domain" description="STAS" evidence="3">
    <location>
        <begin position="19"/>
        <end position="118"/>
    </location>
</feature>